<proteinExistence type="predicted"/>
<protein>
    <submittedName>
        <fullName evidence="3">CHAD domain-containing protein</fullName>
    </submittedName>
</protein>
<dbReference type="PROSITE" id="PS51708">
    <property type="entry name" value="CHAD"/>
    <property type="match status" value="1"/>
</dbReference>
<dbReference type="SMART" id="SM00880">
    <property type="entry name" value="CHAD"/>
    <property type="match status" value="1"/>
</dbReference>
<dbReference type="Gene3D" id="1.40.20.10">
    <property type="entry name" value="CHAD domain"/>
    <property type="match status" value="1"/>
</dbReference>
<keyword evidence="4" id="KW-1185">Reference proteome</keyword>
<dbReference type="AlphaFoldDB" id="A0A4P7SKG2"/>
<feature type="compositionally biased region" description="Basic residues" evidence="1">
    <location>
        <begin position="24"/>
        <end position="41"/>
    </location>
</feature>
<evidence type="ECO:0000313" key="3">
    <source>
        <dbReference type="EMBL" id="QCB93224.1"/>
    </source>
</evidence>
<dbReference type="PANTHER" id="PTHR39339">
    <property type="entry name" value="SLR1444 PROTEIN"/>
    <property type="match status" value="1"/>
</dbReference>
<dbReference type="InterPro" id="IPR038186">
    <property type="entry name" value="CHAD_dom_sf"/>
</dbReference>
<dbReference type="Pfam" id="PF05235">
    <property type="entry name" value="CHAD"/>
    <property type="match status" value="1"/>
</dbReference>
<organism evidence="3 4">
    <name type="scientific">Cellulomonas shaoxiangyii</name>
    <dbReference type="NCBI Taxonomy" id="2566013"/>
    <lineage>
        <taxon>Bacteria</taxon>
        <taxon>Bacillati</taxon>
        <taxon>Actinomycetota</taxon>
        <taxon>Actinomycetes</taxon>
        <taxon>Micrococcales</taxon>
        <taxon>Cellulomonadaceae</taxon>
        <taxon>Cellulomonas</taxon>
    </lineage>
</organism>
<dbReference type="PANTHER" id="PTHR39339:SF1">
    <property type="entry name" value="CHAD DOMAIN-CONTAINING PROTEIN"/>
    <property type="match status" value="1"/>
</dbReference>
<evidence type="ECO:0000256" key="1">
    <source>
        <dbReference type="SAM" id="MobiDB-lite"/>
    </source>
</evidence>
<dbReference type="EMBL" id="CP039291">
    <property type="protein sequence ID" value="QCB93224.1"/>
    <property type="molecule type" value="Genomic_DNA"/>
</dbReference>
<evidence type="ECO:0000313" key="4">
    <source>
        <dbReference type="Proteomes" id="UP000296469"/>
    </source>
</evidence>
<sequence length="352" mass="37898">MADGARPRGAGRATVRGRDAARPRPGRRPRRHRARRRRGRRAGGVTGTSEVLPHAPTAPRDGSAREHVRAYVAAAVAALVAADPALAAGDDEAVHDARVATRRLRTALGDFAPVLDRARVAPVRADLRTLGRLLGDVRDPAVERHALLRRLADEPVELVVGPVRERVDDDRRAAQRAALGPLRAHLASGAHRRTLAVLAALAEDLPPGPRADEPADRYLARRARRAWRRFDAAVGRADALPPGDLHDHALHDARKDARRARYASELASSAVGDRAARAARRAATVQAALGEHHDARVRQASLRRMAMAAYLDGQNTFTFGRLHALAQAEADAAERDAAVAVARARRGRGPLA</sequence>
<dbReference type="KEGG" id="celz:E5225_06320"/>
<name>A0A4P7SKG2_9CELL</name>
<dbReference type="InterPro" id="IPR007899">
    <property type="entry name" value="CHAD_dom"/>
</dbReference>
<evidence type="ECO:0000259" key="2">
    <source>
        <dbReference type="PROSITE" id="PS51708"/>
    </source>
</evidence>
<gene>
    <name evidence="3" type="ORF">E5225_06320</name>
</gene>
<feature type="domain" description="CHAD" evidence="2">
    <location>
        <begin position="61"/>
        <end position="346"/>
    </location>
</feature>
<feature type="region of interest" description="Disordered" evidence="1">
    <location>
        <begin position="1"/>
        <end position="64"/>
    </location>
</feature>
<reference evidence="3 4" key="1">
    <citation type="submission" date="2019-04" db="EMBL/GenBank/DDBJ databases">
        <title>Isolation and identification of Cellulomonas shaoxiangyii sp. Nov. isolated from feces of the Tibetan antelopes (Pantholops hodgsonii) in the Qinghai-Tibet plateau of China.</title>
        <authorList>
            <person name="Tian Z."/>
        </authorList>
    </citation>
    <scope>NUCLEOTIDE SEQUENCE [LARGE SCALE GENOMIC DNA]</scope>
    <source>
        <strain evidence="3 4">Z28</strain>
    </source>
</reference>
<feature type="compositionally biased region" description="Low complexity" evidence="1">
    <location>
        <begin position="1"/>
        <end position="14"/>
    </location>
</feature>
<dbReference type="Proteomes" id="UP000296469">
    <property type="component" value="Chromosome"/>
</dbReference>
<accession>A0A4P7SKG2</accession>